<sequence>MKRFRVVFYLNIDGISRRQEDEVIAAAWYDAKDKIRSKYNIPEKDIWIPEEIEDLEVTKRKREEEKRKQKEDIKNMKFQQNLKNNSYTRNLSDSYSDDLGDDFDSESYPTKYTYLDYSDPYFAKGYLNGDVFFSIFEYLIIAVCHIIFVLISQFFISNPLQLAYCIEMTYFGFLIGKKIIKPEIGNPFDNGCEYWFPGQKTIILHLYKLRYKISKKEEDKLIASNNLDKFLIIYIYRQGNLAKFFIHIAIIALFSLLGYFFGDFLMSTDFHIRYLFNFYFILAMIPFVFFHKIMSLIWDNKNFYD</sequence>
<comment type="caution">
    <text evidence="3">The sequence shown here is derived from an EMBL/GenBank/DDBJ whole genome shotgun (WGS) entry which is preliminary data.</text>
</comment>
<gene>
    <name evidence="3" type="ORF">JJ833_06215</name>
</gene>
<keyword evidence="2" id="KW-1133">Transmembrane helix</keyword>
<evidence type="ECO:0000256" key="2">
    <source>
        <dbReference type="SAM" id="Phobius"/>
    </source>
</evidence>
<proteinExistence type="predicted"/>
<organism evidence="3">
    <name type="scientific">Prochlorococcus marinus XMU1424</name>
    <dbReference type="NCBI Taxonomy" id="2774497"/>
    <lineage>
        <taxon>Bacteria</taxon>
        <taxon>Bacillati</taxon>
        <taxon>Cyanobacteriota</taxon>
        <taxon>Cyanophyceae</taxon>
        <taxon>Synechococcales</taxon>
        <taxon>Prochlorococcaceae</taxon>
        <taxon>Prochlorococcus</taxon>
    </lineage>
</organism>
<keyword evidence="2" id="KW-0812">Transmembrane</keyword>
<dbReference type="EMBL" id="JAEPLE010000003">
    <property type="protein sequence ID" value="MBO6988442.1"/>
    <property type="molecule type" value="Genomic_DNA"/>
</dbReference>
<evidence type="ECO:0000313" key="3">
    <source>
        <dbReference type="EMBL" id="MBO6988442.1"/>
    </source>
</evidence>
<evidence type="ECO:0000256" key="1">
    <source>
        <dbReference type="SAM" id="Coils"/>
    </source>
</evidence>
<feature type="coiled-coil region" evidence="1">
    <location>
        <begin position="52"/>
        <end position="79"/>
    </location>
</feature>
<feature type="transmembrane region" description="Helical" evidence="2">
    <location>
        <begin position="274"/>
        <end position="291"/>
    </location>
</feature>
<feature type="transmembrane region" description="Helical" evidence="2">
    <location>
        <begin position="131"/>
        <end position="155"/>
    </location>
</feature>
<keyword evidence="1" id="KW-0175">Coiled coil</keyword>
<dbReference type="AlphaFoldDB" id="A0A9D9BW98"/>
<name>A0A9D9BW98_PROMR</name>
<reference evidence="3" key="1">
    <citation type="journal article" date="2021" name="Front. Mar. Sci.">
        <title>Genomes of Diverse Isolates of Prochlorococcus High-Light-Adapted Clade II in the Western Pacific Ocean.</title>
        <authorList>
            <person name="Yan W."/>
            <person name="Feng X."/>
            <person name="Zhang W."/>
            <person name="Nawaz M.Z."/>
            <person name="Luo T."/>
            <person name="Zhang R."/>
            <person name="Jiao N."/>
        </authorList>
    </citation>
    <scope>NUCLEOTIDE SEQUENCE</scope>
    <source>
        <strain evidence="3">XMU1424</strain>
    </source>
</reference>
<keyword evidence="2" id="KW-0472">Membrane</keyword>
<protein>
    <submittedName>
        <fullName evidence="3">Uncharacterized protein</fullName>
    </submittedName>
</protein>
<accession>A0A9D9BW98</accession>
<feature type="transmembrane region" description="Helical" evidence="2">
    <location>
        <begin position="244"/>
        <end position="262"/>
    </location>
</feature>